<evidence type="ECO:0000313" key="8">
    <source>
        <dbReference type="Proteomes" id="UP001177003"/>
    </source>
</evidence>
<organism evidence="7 8">
    <name type="scientific">Lactuca saligna</name>
    <name type="common">Willowleaf lettuce</name>
    <dbReference type="NCBI Taxonomy" id="75948"/>
    <lineage>
        <taxon>Eukaryota</taxon>
        <taxon>Viridiplantae</taxon>
        <taxon>Streptophyta</taxon>
        <taxon>Embryophyta</taxon>
        <taxon>Tracheophyta</taxon>
        <taxon>Spermatophyta</taxon>
        <taxon>Magnoliopsida</taxon>
        <taxon>eudicotyledons</taxon>
        <taxon>Gunneridae</taxon>
        <taxon>Pentapetalae</taxon>
        <taxon>asterids</taxon>
        <taxon>campanulids</taxon>
        <taxon>Asterales</taxon>
        <taxon>Asteraceae</taxon>
        <taxon>Cichorioideae</taxon>
        <taxon>Cichorieae</taxon>
        <taxon>Lactucinae</taxon>
        <taxon>Lactuca</taxon>
    </lineage>
</organism>
<dbReference type="EMBL" id="OX465086">
    <property type="protein sequence ID" value="CAI9261300.1"/>
    <property type="molecule type" value="Genomic_DNA"/>
</dbReference>
<gene>
    <name evidence="7" type="ORF">LSALG_LOCUS2092</name>
</gene>
<name>A0AA35Y1H9_LACSI</name>
<feature type="compositionally biased region" description="Polar residues" evidence="3">
    <location>
        <begin position="1172"/>
        <end position="1201"/>
    </location>
</feature>
<dbReference type="GO" id="GO:0003677">
    <property type="term" value="F:DNA binding"/>
    <property type="evidence" value="ECO:0007669"/>
    <property type="project" value="TreeGrafter"/>
</dbReference>
<dbReference type="InterPro" id="IPR017884">
    <property type="entry name" value="SANT_dom"/>
</dbReference>
<dbReference type="CDD" id="cd00167">
    <property type="entry name" value="SANT"/>
    <property type="match status" value="1"/>
</dbReference>
<accession>A0AA35Y1H9</accession>
<dbReference type="Pfam" id="PF00249">
    <property type="entry name" value="Myb_DNA-binding"/>
    <property type="match status" value="1"/>
</dbReference>
<feature type="domain" description="SANT" evidence="5">
    <location>
        <begin position="353"/>
        <end position="390"/>
    </location>
</feature>
<dbReference type="GO" id="GO:0017053">
    <property type="term" value="C:transcription repressor complex"/>
    <property type="evidence" value="ECO:0007669"/>
    <property type="project" value="InterPro"/>
</dbReference>
<dbReference type="GO" id="GO:0006351">
    <property type="term" value="P:DNA-templated transcription"/>
    <property type="evidence" value="ECO:0007669"/>
    <property type="project" value="InterPro"/>
</dbReference>
<reference evidence="7" key="1">
    <citation type="submission" date="2023-04" db="EMBL/GenBank/DDBJ databases">
        <authorList>
            <person name="Vijverberg K."/>
            <person name="Xiong W."/>
            <person name="Schranz E."/>
        </authorList>
    </citation>
    <scope>NUCLEOTIDE SEQUENCE</scope>
</reference>
<dbReference type="Proteomes" id="UP001177003">
    <property type="component" value="Chromosome 0"/>
</dbReference>
<dbReference type="InterPro" id="IPR033471">
    <property type="entry name" value="DIRP"/>
</dbReference>
<dbReference type="Gene3D" id="1.20.58.1880">
    <property type="match status" value="1"/>
</dbReference>
<dbReference type="Pfam" id="PF14223">
    <property type="entry name" value="Retrotran_gag_2"/>
    <property type="match status" value="1"/>
</dbReference>
<keyword evidence="8" id="KW-1185">Reference proteome</keyword>
<dbReference type="PROSITE" id="PS51294">
    <property type="entry name" value="HTH_MYB"/>
    <property type="match status" value="1"/>
</dbReference>
<feature type="region of interest" description="Disordered" evidence="3">
    <location>
        <begin position="1167"/>
        <end position="1201"/>
    </location>
</feature>
<feature type="compositionally biased region" description="Low complexity" evidence="3">
    <location>
        <begin position="779"/>
        <end position="791"/>
    </location>
</feature>
<evidence type="ECO:0000313" key="7">
    <source>
        <dbReference type="EMBL" id="CAI9261300.1"/>
    </source>
</evidence>
<feature type="compositionally biased region" description="Low complexity" evidence="3">
    <location>
        <begin position="1258"/>
        <end position="1272"/>
    </location>
</feature>
<feature type="region of interest" description="Disordered" evidence="3">
    <location>
        <begin position="676"/>
        <end position="797"/>
    </location>
</feature>
<feature type="domain" description="Myb-like" evidence="4">
    <location>
        <begin position="356"/>
        <end position="396"/>
    </location>
</feature>
<dbReference type="PROSITE" id="PS51293">
    <property type="entry name" value="SANT"/>
    <property type="match status" value="1"/>
</dbReference>
<feature type="domain" description="HTH myb-type" evidence="6">
    <location>
        <begin position="357"/>
        <end position="392"/>
    </location>
</feature>
<dbReference type="SMART" id="SM01135">
    <property type="entry name" value="DIRP"/>
    <property type="match status" value="1"/>
</dbReference>
<evidence type="ECO:0000256" key="1">
    <source>
        <dbReference type="ARBA" id="ARBA00004123"/>
    </source>
</evidence>
<dbReference type="Pfam" id="PF06584">
    <property type="entry name" value="DIRP"/>
    <property type="match status" value="1"/>
</dbReference>
<feature type="region of interest" description="Disordered" evidence="3">
    <location>
        <begin position="426"/>
        <end position="451"/>
    </location>
</feature>
<dbReference type="InterPro" id="IPR001005">
    <property type="entry name" value="SANT/Myb"/>
</dbReference>
<dbReference type="PROSITE" id="PS50090">
    <property type="entry name" value="MYB_LIKE"/>
    <property type="match status" value="1"/>
</dbReference>
<feature type="compositionally biased region" description="Basic and acidic residues" evidence="3">
    <location>
        <begin position="714"/>
        <end position="753"/>
    </location>
</feature>
<dbReference type="InterPro" id="IPR017930">
    <property type="entry name" value="Myb_dom"/>
</dbReference>
<dbReference type="InterPro" id="IPR010561">
    <property type="entry name" value="LIN-9/ALY1"/>
</dbReference>
<evidence type="ECO:0000259" key="6">
    <source>
        <dbReference type="PROSITE" id="PS51294"/>
    </source>
</evidence>
<dbReference type="SUPFAM" id="SSF46689">
    <property type="entry name" value="Homeodomain-like"/>
    <property type="match status" value="1"/>
</dbReference>
<dbReference type="PANTHER" id="PTHR21689">
    <property type="entry name" value="LIN-9"/>
    <property type="match status" value="1"/>
</dbReference>
<evidence type="ECO:0000256" key="3">
    <source>
        <dbReference type="SAM" id="MobiDB-lite"/>
    </source>
</evidence>
<dbReference type="SMART" id="SM00717">
    <property type="entry name" value="SANT"/>
    <property type="match status" value="1"/>
</dbReference>
<evidence type="ECO:0000256" key="2">
    <source>
        <dbReference type="ARBA" id="ARBA00023242"/>
    </source>
</evidence>
<feature type="region of interest" description="Disordered" evidence="3">
    <location>
        <begin position="581"/>
        <end position="619"/>
    </location>
</feature>
<evidence type="ECO:0000259" key="5">
    <source>
        <dbReference type="PROSITE" id="PS51293"/>
    </source>
</evidence>
<feature type="compositionally biased region" description="Basic residues" evidence="3">
    <location>
        <begin position="441"/>
        <end position="450"/>
    </location>
</feature>
<feature type="compositionally biased region" description="Basic and acidic residues" evidence="3">
    <location>
        <begin position="768"/>
        <end position="777"/>
    </location>
</feature>
<protein>
    <submittedName>
        <fullName evidence="7">Uncharacterized protein</fullName>
    </submittedName>
</protein>
<dbReference type="PANTHER" id="PTHR21689:SF5">
    <property type="entry name" value="PROTEIN ALWAYS EARLY 1-RELATED"/>
    <property type="match status" value="1"/>
</dbReference>
<feature type="compositionally biased region" description="Basic and acidic residues" evidence="3">
    <location>
        <begin position="677"/>
        <end position="689"/>
    </location>
</feature>
<comment type="subcellular location">
    <subcellularLocation>
        <location evidence="1">Nucleus</location>
    </subcellularLocation>
</comment>
<feature type="region of interest" description="Disordered" evidence="3">
    <location>
        <begin position="472"/>
        <end position="525"/>
    </location>
</feature>
<sequence>MTYQVPILTPTNYPIWELKVKSIMDAHDIWETVVPKALGEASNQKKSKQALSFLFQAIPEDMVLQMASYTEPKKVWDGLKTRYLGVDRVRTTRLATLKRELESLCMKEGETVDDFVTKLSGLASKAMSLGYELEKVDFVKRLLDSMPKLFLQIAASIEQCFKLDSMLFDEAVGRLKAYEERIRGTEKMEDTQGGLLLDSEEKSHVCKHCDNGRLNQDDFGCDRGRGRGFGRSQDGNKRVWDKSHLDVTNVSVGIGHVHRRFPTTVPTTFLFTGKPAFLNYFKAKSTFVKHLILESDWKGFGLVSIKKDRSTFLMAPTRKSRSVNKRYSDYVEVSPSKNVANKSGRQKRKLSDMLGSPWTDEEVERFYKAYRKYGKDWKKVAAMVRTRNSEMVEALYTMNRAYLSLPEGTASVVGFIAMVSDHYNAMEGSDNDQESHDIPKPIHKPKKRSHGLLQQNGGEEQLHSRLVVGSSGRSLPQLKRRESDGCTVRKRTPRFPINHASRRDNNNIGNYPSPYKRSQRREVDDVAHGAALALTEASQRGGSPHVSQSPYHMKSTPLKGRQKILDTVRTKRHGNLIDEELFEGSSGSGGAENEGYQKGRKFYGQKDDNDLDDGGEACSGTGEGLAVGVGGKFDENIEHSSQGKRKKNKKLLFRDETSALDALQTLADLSLMIQSSKGDDSPVLKEDKPATGTNDNNAPGRPGSTSNRRHKTKVSVEKEKVANEFPRGESSKSGKSKPGREVKVDYKALSEGKQKRKNKSTSFEVFIDEEKPTDKLLHSNSNANANANVNAPLKNSKSTRLVEYSSSNSNTSRTGADSAVSTAVVPASDGVELPSKRRKKRKMDRNIISKTGEMKLNTKSETLEGANNLKEKAFHCLSSSMVRRWCTYEWFYSAIDYPWFAKREFVEYLNHVGLGHIPRLTNVEWGVIRSSLGKPRRFSENFLREERGKLWQYRESVREHYTELRSGAREGLPTDLARPLVQFDRPELGVAFVKDVDCMPLNLLDNMPEALRREMSALYRFSMISGEPRLPHHHLVHTSSEHFEPGPTIALMNHRLGQNGSGPPLKAADNVVISQHQHAAASQIQARETDIHALSELTRALDKKEAILKELKLVNDSLSSHKNETGVAMNVSENFKKEYAMVLLQLKEASDQVASALANLRRRNTYPGIPTPTWQKPNPNSGPVVDPTTSNHDNNFPSNNQLAPNVIEILKSSRNEAHKLVHTALQGMSKIKEEHNNNVRSSVVAVLDCLGVGKNPSEHASSSSSIRSSEQSNGNIYNNKRVTNEIEAKIPFDLIVSCVATYHMIQSCTERQYPPGDVVQMLDSAFRNLHPQSPQNLGIFREIEMCMGRVKTQILALVPS</sequence>
<proteinExistence type="predicted"/>
<dbReference type="InterPro" id="IPR009057">
    <property type="entry name" value="Homeodomain-like_sf"/>
</dbReference>
<feature type="region of interest" description="Disordered" evidence="3">
    <location>
        <begin position="1255"/>
        <end position="1276"/>
    </location>
</feature>
<evidence type="ECO:0000259" key="4">
    <source>
        <dbReference type="PROSITE" id="PS50090"/>
    </source>
</evidence>
<dbReference type="GO" id="GO:0006357">
    <property type="term" value="P:regulation of transcription by RNA polymerase II"/>
    <property type="evidence" value="ECO:0007669"/>
    <property type="project" value="TreeGrafter"/>
</dbReference>
<dbReference type="GO" id="GO:0005654">
    <property type="term" value="C:nucleoplasm"/>
    <property type="evidence" value="ECO:0007669"/>
    <property type="project" value="TreeGrafter"/>
</dbReference>
<dbReference type="GO" id="GO:0051726">
    <property type="term" value="P:regulation of cell cycle"/>
    <property type="evidence" value="ECO:0007669"/>
    <property type="project" value="TreeGrafter"/>
</dbReference>
<keyword evidence="2" id="KW-0539">Nucleus</keyword>